<organism evidence="5 6">
    <name type="scientific">Thermomonospora curvata (strain ATCC 19995 / DSM 43183 / JCM 3096 / KCTC 9072 / NBRC 15933 / NCIMB 10081 / Henssen B9)</name>
    <dbReference type="NCBI Taxonomy" id="471852"/>
    <lineage>
        <taxon>Bacteria</taxon>
        <taxon>Bacillati</taxon>
        <taxon>Actinomycetota</taxon>
        <taxon>Actinomycetes</taxon>
        <taxon>Streptosporangiales</taxon>
        <taxon>Thermomonosporaceae</taxon>
        <taxon>Thermomonospora</taxon>
    </lineage>
</organism>
<dbReference type="GO" id="GO:0008276">
    <property type="term" value="F:protein methyltransferase activity"/>
    <property type="evidence" value="ECO:0007669"/>
    <property type="project" value="TreeGrafter"/>
</dbReference>
<keyword evidence="3" id="KW-0949">S-adenosyl-L-methionine</keyword>
<reference evidence="5 6" key="1">
    <citation type="journal article" date="2011" name="Stand. Genomic Sci.">
        <title>Complete genome sequence of Thermomonospora curvata type strain (B9).</title>
        <authorList>
            <person name="Chertkov O."/>
            <person name="Sikorski J."/>
            <person name="Nolan M."/>
            <person name="Lapidus A."/>
            <person name="Lucas S."/>
            <person name="Del Rio T.G."/>
            <person name="Tice H."/>
            <person name="Cheng J.F."/>
            <person name="Goodwin L."/>
            <person name="Pitluck S."/>
            <person name="Liolios K."/>
            <person name="Ivanova N."/>
            <person name="Mavromatis K."/>
            <person name="Mikhailova N."/>
            <person name="Ovchinnikova G."/>
            <person name="Pati A."/>
            <person name="Chen A."/>
            <person name="Palaniappan K."/>
            <person name="Djao O.D."/>
            <person name="Land M."/>
            <person name="Hauser L."/>
            <person name="Chang Y.J."/>
            <person name="Jeffries C.D."/>
            <person name="Brettin T."/>
            <person name="Han C."/>
            <person name="Detter J.C."/>
            <person name="Rohde M."/>
            <person name="Goker M."/>
            <person name="Woyke T."/>
            <person name="Bristow J."/>
            <person name="Eisen J.A."/>
            <person name="Markowitz V."/>
            <person name="Hugenholtz P."/>
            <person name="Klenk H.P."/>
            <person name="Kyrpides N.C."/>
        </authorList>
    </citation>
    <scope>NUCLEOTIDE SEQUENCE [LARGE SCALE GENOMIC DNA]</scope>
    <source>
        <strain evidence="6">ATCC 19995 / DSM 43183 / JCM 3096 / KCTC 9072 / NBRC 15933 / NCIMB 10081 / Henssen B9</strain>
    </source>
</reference>
<evidence type="ECO:0000259" key="4">
    <source>
        <dbReference type="Pfam" id="PF05175"/>
    </source>
</evidence>
<dbReference type="NCBIfam" id="TIGR00537">
    <property type="entry name" value="hemK_rel_arch"/>
    <property type="match status" value="1"/>
</dbReference>
<dbReference type="GO" id="GO:0032259">
    <property type="term" value="P:methylation"/>
    <property type="evidence" value="ECO:0007669"/>
    <property type="project" value="UniProtKB-KW"/>
</dbReference>
<name>D1A3W1_THECD</name>
<sequence length="223" mass="23769">MFIVRPPGVYRPQGDTALLTEALRQAPIRPGARVLDLCTGTGVVAMAAARAGARQVVATDVSVRAVLAARLNARLRGLPIRVLRGDLVEPVAGKHFDVITANPPYVPCRGGPPARHGRSRTWYGGPHGRLWLDRLCAAAPPLLAPGGVLLVVHSALCGVQATVEALRAHGLKAAVTARRREPFGPVLRSRAAELEAAGLIRPGQRHEELVVIRADRTDVPQRP</sequence>
<dbReference type="STRING" id="471852.Tcur_2451"/>
<dbReference type="EMBL" id="CP001738">
    <property type="protein sequence ID" value="ACY98014.1"/>
    <property type="molecule type" value="Genomic_DNA"/>
</dbReference>
<evidence type="ECO:0000256" key="1">
    <source>
        <dbReference type="ARBA" id="ARBA00022603"/>
    </source>
</evidence>
<dbReference type="InterPro" id="IPR007848">
    <property type="entry name" value="Small_mtfrase_dom"/>
</dbReference>
<gene>
    <name evidence="5" type="ordered locus">Tcur_2451</name>
</gene>
<feature type="domain" description="Methyltransferase small" evidence="4">
    <location>
        <begin position="16"/>
        <end position="105"/>
    </location>
</feature>
<dbReference type="RefSeq" id="WP_012852798.1">
    <property type="nucleotide sequence ID" value="NC_013510.1"/>
</dbReference>
<dbReference type="OrthoDB" id="8746524at2"/>
<dbReference type="KEGG" id="tcu:Tcur_2451"/>
<evidence type="ECO:0000313" key="5">
    <source>
        <dbReference type="EMBL" id="ACY98014.1"/>
    </source>
</evidence>
<keyword evidence="6" id="KW-1185">Reference proteome</keyword>
<dbReference type="HOGENOM" id="CLU_018398_6_2_11"/>
<dbReference type="CDD" id="cd02440">
    <property type="entry name" value="AdoMet_MTases"/>
    <property type="match status" value="1"/>
</dbReference>
<accession>D1A3W1</accession>
<dbReference type="InterPro" id="IPR004557">
    <property type="entry name" value="PrmC-related"/>
</dbReference>
<dbReference type="SUPFAM" id="SSF53335">
    <property type="entry name" value="S-adenosyl-L-methionine-dependent methyltransferases"/>
    <property type="match status" value="1"/>
</dbReference>
<dbReference type="InterPro" id="IPR052190">
    <property type="entry name" value="Euk-Arch_PrmC-MTase"/>
</dbReference>
<keyword evidence="1 5" id="KW-0489">Methyltransferase</keyword>
<dbReference type="GO" id="GO:0035657">
    <property type="term" value="C:eRF1 methyltransferase complex"/>
    <property type="evidence" value="ECO:0007669"/>
    <property type="project" value="TreeGrafter"/>
</dbReference>
<dbReference type="GO" id="GO:0008757">
    <property type="term" value="F:S-adenosylmethionine-dependent methyltransferase activity"/>
    <property type="evidence" value="ECO:0007669"/>
    <property type="project" value="TreeGrafter"/>
</dbReference>
<dbReference type="Gene3D" id="3.40.50.150">
    <property type="entry name" value="Vaccinia Virus protein VP39"/>
    <property type="match status" value="1"/>
</dbReference>
<evidence type="ECO:0000256" key="3">
    <source>
        <dbReference type="ARBA" id="ARBA00022691"/>
    </source>
</evidence>
<dbReference type="eggNOG" id="COG2890">
    <property type="taxonomic scope" value="Bacteria"/>
</dbReference>
<dbReference type="PANTHER" id="PTHR45875">
    <property type="entry name" value="METHYLTRANSFERASE N6AMT1"/>
    <property type="match status" value="1"/>
</dbReference>
<dbReference type="PANTHER" id="PTHR45875:SF1">
    <property type="entry name" value="METHYLTRANSFERASE N6AMT1"/>
    <property type="match status" value="1"/>
</dbReference>
<evidence type="ECO:0000313" key="6">
    <source>
        <dbReference type="Proteomes" id="UP000001918"/>
    </source>
</evidence>
<evidence type="ECO:0000256" key="2">
    <source>
        <dbReference type="ARBA" id="ARBA00022679"/>
    </source>
</evidence>
<protein>
    <submittedName>
        <fullName evidence="5">Methylase</fullName>
    </submittedName>
</protein>
<dbReference type="AlphaFoldDB" id="D1A3W1"/>
<proteinExistence type="predicted"/>
<dbReference type="Pfam" id="PF05175">
    <property type="entry name" value="MTS"/>
    <property type="match status" value="1"/>
</dbReference>
<keyword evidence="2" id="KW-0808">Transferase</keyword>
<dbReference type="Proteomes" id="UP000001918">
    <property type="component" value="Chromosome"/>
</dbReference>
<dbReference type="InterPro" id="IPR029063">
    <property type="entry name" value="SAM-dependent_MTases_sf"/>
</dbReference>